<dbReference type="PANTHER" id="PTHR11062">
    <property type="entry name" value="EXOSTOSIN HEPARAN SULFATE GLYCOSYLTRANSFERASE -RELATED"/>
    <property type="match status" value="1"/>
</dbReference>
<keyword evidence="3" id="KW-0808">Transferase</keyword>
<dbReference type="InterPro" id="IPR004263">
    <property type="entry name" value="Exostosin"/>
</dbReference>
<dbReference type="PANTHER" id="PTHR11062:SF48">
    <property type="entry name" value="OJ1485_B09.5 PROTEIN"/>
    <property type="match status" value="1"/>
</dbReference>
<keyword evidence="4" id="KW-0735">Signal-anchor</keyword>
<keyword evidence="5" id="KW-0333">Golgi apparatus</keyword>
<sequence length="304" mass="34936">MSKSLVCLAVLILFLFASLFYTGTIDYRSSFSLFDSPLSKPNPCFTEESDIEPLKVYMYDLEMKYNVGFLKGSSHYNAPPVTIDTLPKWPKYTGLRKQHSVEYWMLASLLYSIDDENGRTREAVRVFDPESANVFFVPFFSSLSYNTYYRHGNDSEVKYDDQLQAELMDFLQKSEHWKRSAGRDHVIPMHHPNAFRRYREKVNAAIFIVADFGRPPPTVSNLRKDVVAPYAHVVETFEADDISDPYESRTTLLFFRGRTDRKDDGKDRQQMKDMLSGQKDVVFEAAGISGKGVNEVSCLVIKTD</sequence>
<name>M1D6Z7_SOLTU</name>
<accession>M1D6Z7</accession>
<protein>
    <submittedName>
        <fullName evidence="7">Exostosin family protein</fullName>
    </submittedName>
</protein>
<comment type="subcellular location">
    <subcellularLocation>
        <location evidence="1">Golgi apparatus membrane</location>
        <topology evidence="1">Single-pass type II membrane protein</topology>
    </subcellularLocation>
</comment>
<comment type="similarity">
    <text evidence="2">Belongs to the glycosyltransferase 47 family.</text>
</comment>
<dbReference type="GO" id="GO:0016757">
    <property type="term" value="F:glycosyltransferase activity"/>
    <property type="evidence" value="ECO:0007669"/>
    <property type="project" value="UniProtKB-KW"/>
</dbReference>
<keyword evidence="4" id="KW-0812">Transmembrane</keyword>
<evidence type="ECO:0000256" key="1">
    <source>
        <dbReference type="ARBA" id="ARBA00004323"/>
    </source>
</evidence>
<evidence type="ECO:0000256" key="5">
    <source>
        <dbReference type="ARBA" id="ARBA00023034"/>
    </source>
</evidence>
<reference evidence="7" key="2">
    <citation type="submission" date="2015-06" db="UniProtKB">
        <authorList>
            <consortium name="EnsemblPlants"/>
        </authorList>
    </citation>
    <scope>IDENTIFICATION</scope>
    <source>
        <strain evidence="7">DM1-3 516 R44</strain>
    </source>
</reference>
<evidence type="ECO:0000256" key="2">
    <source>
        <dbReference type="ARBA" id="ARBA00010271"/>
    </source>
</evidence>
<dbReference type="Gramene" id="PGSC0003DMT400083505">
    <property type="protein sequence ID" value="PGSC0003DMT400083505"/>
    <property type="gene ID" value="PGSC0003DMG400033360"/>
</dbReference>
<reference evidence="8" key="1">
    <citation type="journal article" date="2011" name="Nature">
        <title>Genome sequence and analysis of the tuber crop potato.</title>
        <authorList>
            <consortium name="The Potato Genome Sequencing Consortium"/>
        </authorList>
    </citation>
    <scope>NUCLEOTIDE SEQUENCE [LARGE SCALE GENOMIC DNA]</scope>
    <source>
        <strain evidence="8">cv. DM1-3 516 R44</strain>
    </source>
</reference>
<dbReference type="InterPro" id="IPR040911">
    <property type="entry name" value="Exostosin_GT47"/>
</dbReference>
<evidence type="ECO:0000313" key="7">
    <source>
        <dbReference type="EnsemblPlants" id="PGSC0003DMT400083505"/>
    </source>
</evidence>
<dbReference type="Proteomes" id="UP000011115">
    <property type="component" value="Unassembled WGS sequence"/>
</dbReference>
<evidence type="ECO:0000259" key="6">
    <source>
        <dbReference type="Pfam" id="PF03016"/>
    </source>
</evidence>
<evidence type="ECO:0000256" key="4">
    <source>
        <dbReference type="ARBA" id="ARBA00022968"/>
    </source>
</evidence>
<dbReference type="ExpressionAtlas" id="M1D6Z7">
    <property type="expression patterns" value="baseline"/>
</dbReference>
<evidence type="ECO:0000256" key="3">
    <source>
        <dbReference type="ARBA" id="ARBA00022676"/>
    </source>
</evidence>
<dbReference type="HOGENOM" id="CLU_033763_2_0_1"/>
<organism evidence="7 8">
    <name type="scientific">Solanum tuberosum</name>
    <name type="common">Potato</name>
    <dbReference type="NCBI Taxonomy" id="4113"/>
    <lineage>
        <taxon>Eukaryota</taxon>
        <taxon>Viridiplantae</taxon>
        <taxon>Streptophyta</taxon>
        <taxon>Embryophyta</taxon>
        <taxon>Tracheophyta</taxon>
        <taxon>Spermatophyta</taxon>
        <taxon>Magnoliopsida</taxon>
        <taxon>eudicotyledons</taxon>
        <taxon>Gunneridae</taxon>
        <taxon>Pentapetalae</taxon>
        <taxon>asterids</taxon>
        <taxon>lamiids</taxon>
        <taxon>Solanales</taxon>
        <taxon>Solanaceae</taxon>
        <taxon>Solanoideae</taxon>
        <taxon>Solaneae</taxon>
        <taxon>Solanum</taxon>
    </lineage>
</organism>
<proteinExistence type="inferred from homology"/>
<keyword evidence="3" id="KW-0328">Glycosyltransferase</keyword>
<dbReference type="AlphaFoldDB" id="M1D6Z7"/>
<evidence type="ECO:0000313" key="8">
    <source>
        <dbReference type="Proteomes" id="UP000011115"/>
    </source>
</evidence>
<keyword evidence="8" id="KW-1185">Reference proteome</keyword>
<gene>
    <name evidence="7" type="primary">LOC102592378</name>
</gene>
<feature type="domain" description="Exostosin GT47" evidence="6">
    <location>
        <begin position="53"/>
        <end position="284"/>
    </location>
</feature>
<dbReference type="EnsemblPlants" id="PGSC0003DMT400083505">
    <property type="protein sequence ID" value="PGSC0003DMT400083505"/>
    <property type="gene ID" value="PGSC0003DMG400033360"/>
</dbReference>
<dbReference type="Pfam" id="PF03016">
    <property type="entry name" value="Exostosin_GT47"/>
    <property type="match status" value="1"/>
</dbReference>
<dbReference type="GO" id="GO:0000139">
    <property type="term" value="C:Golgi membrane"/>
    <property type="evidence" value="ECO:0007669"/>
    <property type="project" value="UniProtKB-SubCell"/>
</dbReference>